<dbReference type="InterPro" id="IPR000477">
    <property type="entry name" value="RT_dom"/>
</dbReference>
<proteinExistence type="predicted"/>
<gene>
    <name evidence="2" type="ORF">O181_019929</name>
</gene>
<sequence>MNVVPPANYQYVEIFSKVKAEKIPPHCTCDHLIELEGSLPPVGAIYSLSNHESETLWAKISENLEKLFIRLSSSSTEGPVPFFKKKYCVLCLCVDYHKLNAVTRKNRYSAPPMNQLLTIFNGSTIFSNIDMLYAYNLLRIKQGDDYLASFRTKYCSYEYLVIPFGLTNAPDSLQNLVNDIFSTFRKSLFIIYLDDIMAFSSSGRNISNMWPLSSKD</sequence>
<evidence type="ECO:0000313" key="2">
    <source>
        <dbReference type="EMBL" id="MBW0480214.1"/>
    </source>
</evidence>
<organism evidence="2 3">
    <name type="scientific">Austropuccinia psidii MF-1</name>
    <dbReference type="NCBI Taxonomy" id="1389203"/>
    <lineage>
        <taxon>Eukaryota</taxon>
        <taxon>Fungi</taxon>
        <taxon>Dikarya</taxon>
        <taxon>Basidiomycota</taxon>
        <taxon>Pucciniomycotina</taxon>
        <taxon>Pucciniomycetes</taxon>
        <taxon>Pucciniales</taxon>
        <taxon>Sphaerophragmiaceae</taxon>
        <taxon>Austropuccinia</taxon>
    </lineage>
</organism>
<dbReference type="PANTHER" id="PTHR24559:SF440">
    <property type="entry name" value="RIBONUCLEASE H"/>
    <property type="match status" value="1"/>
</dbReference>
<evidence type="ECO:0000259" key="1">
    <source>
        <dbReference type="Pfam" id="PF00078"/>
    </source>
</evidence>
<reference evidence="2" key="1">
    <citation type="submission" date="2021-03" db="EMBL/GenBank/DDBJ databases">
        <title>Draft genome sequence of rust myrtle Austropuccinia psidii MF-1, a brazilian biotype.</title>
        <authorList>
            <person name="Quecine M.C."/>
            <person name="Pachon D.M.R."/>
            <person name="Bonatelli M.L."/>
            <person name="Correr F.H."/>
            <person name="Franceschini L.M."/>
            <person name="Leite T.F."/>
            <person name="Margarido G.R.A."/>
            <person name="Almeida C.A."/>
            <person name="Ferrarezi J.A."/>
            <person name="Labate C.A."/>
        </authorList>
    </citation>
    <scope>NUCLEOTIDE SEQUENCE</scope>
    <source>
        <strain evidence="2">MF-1</strain>
    </source>
</reference>
<dbReference type="PANTHER" id="PTHR24559">
    <property type="entry name" value="TRANSPOSON TY3-I GAG-POL POLYPROTEIN"/>
    <property type="match status" value="1"/>
</dbReference>
<dbReference type="SUPFAM" id="SSF56672">
    <property type="entry name" value="DNA/RNA polymerases"/>
    <property type="match status" value="1"/>
</dbReference>
<dbReference type="Gene3D" id="3.30.70.270">
    <property type="match status" value="1"/>
</dbReference>
<dbReference type="InterPro" id="IPR043502">
    <property type="entry name" value="DNA/RNA_pol_sf"/>
</dbReference>
<accession>A0A9Q3CAG6</accession>
<dbReference type="OrthoDB" id="5152741at2759"/>
<comment type="caution">
    <text evidence="2">The sequence shown here is derived from an EMBL/GenBank/DDBJ whole genome shotgun (WGS) entry which is preliminary data.</text>
</comment>
<protein>
    <recommendedName>
        <fullName evidence="1">Reverse transcriptase domain-containing protein</fullName>
    </recommendedName>
</protein>
<dbReference type="InterPro" id="IPR043128">
    <property type="entry name" value="Rev_trsase/Diguanyl_cyclase"/>
</dbReference>
<dbReference type="AlphaFoldDB" id="A0A9Q3CAG6"/>
<dbReference type="Proteomes" id="UP000765509">
    <property type="component" value="Unassembled WGS sequence"/>
</dbReference>
<feature type="domain" description="Reverse transcriptase" evidence="1">
    <location>
        <begin position="86"/>
        <end position="204"/>
    </location>
</feature>
<dbReference type="EMBL" id="AVOT02005879">
    <property type="protein sequence ID" value="MBW0480214.1"/>
    <property type="molecule type" value="Genomic_DNA"/>
</dbReference>
<evidence type="ECO:0000313" key="3">
    <source>
        <dbReference type="Proteomes" id="UP000765509"/>
    </source>
</evidence>
<dbReference type="Gene3D" id="3.10.10.10">
    <property type="entry name" value="HIV Type 1 Reverse Transcriptase, subunit A, domain 1"/>
    <property type="match status" value="1"/>
</dbReference>
<name>A0A9Q3CAG6_9BASI</name>
<dbReference type="InterPro" id="IPR053134">
    <property type="entry name" value="RNA-dir_DNA_polymerase"/>
</dbReference>
<dbReference type="Pfam" id="PF00078">
    <property type="entry name" value="RVT_1"/>
    <property type="match status" value="1"/>
</dbReference>
<dbReference type="CDD" id="cd01647">
    <property type="entry name" value="RT_LTR"/>
    <property type="match status" value="1"/>
</dbReference>
<keyword evidence="3" id="KW-1185">Reference proteome</keyword>